<organism evidence="2 3">
    <name type="scientific">Pseudoalteromonas denitrificans DSM 6059</name>
    <dbReference type="NCBI Taxonomy" id="1123010"/>
    <lineage>
        <taxon>Bacteria</taxon>
        <taxon>Pseudomonadati</taxon>
        <taxon>Pseudomonadota</taxon>
        <taxon>Gammaproteobacteria</taxon>
        <taxon>Alteromonadales</taxon>
        <taxon>Pseudoalteromonadaceae</taxon>
        <taxon>Pseudoalteromonas</taxon>
    </lineage>
</organism>
<dbReference type="AlphaFoldDB" id="A0A1I1RFF0"/>
<keyword evidence="1" id="KW-1133">Transmembrane helix</keyword>
<protein>
    <submittedName>
        <fullName evidence="2">Uncharacterized protein</fullName>
    </submittedName>
</protein>
<gene>
    <name evidence="2" type="ORF">SAMN02745724_04213</name>
</gene>
<accession>A0A1I1RFF0</accession>
<feature type="transmembrane region" description="Helical" evidence="1">
    <location>
        <begin position="15"/>
        <end position="37"/>
    </location>
</feature>
<evidence type="ECO:0000256" key="1">
    <source>
        <dbReference type="SAM" id="Phobius"/>
    </source>
</evidence>
<feature type="transmembrane region" description="Helical" evidence="1">
    <location>
        <begin position="49"/>
        <end position="71"/>
    </location>
</feature>
<name>A0A1I1RFF0_9GAMM</name>
<sequence length="84" mass="9372">MKVINMKPKTPFQKISYVFSILFFIGAALCTLWIIIYGESTSSVYKASFAASAFFCFTSALVLITMAKANLPNLKFDTKDKTNL</sequence>
<keyword evidence="3" id="KW-1185">Reference proteome</keyword>
<keyword evidence="1" id="KW-0472">Membrane</keyword>
<evidence type="ECO:0000313" key="3">
    <source>
        <dbReference type="Proteomes" id="UP000198862"/>
    </source>
</evidence>
<dbReference type="EMBL" id="FOLO01000049">
    <property type="protein sequence ID" value="SFD32857.1"/>
    <property type="molecule type" value="Genomic_DNA"/>
</dbReference>
<dbReference type="Proteomes" id="UP000198862">
    <property type="component" value="Unassembled WGS sequence"/>
</dbReference>
<keyword evidence="1" id="KW-0812">Transmembrane</keyword>
<evidence type="ECO:0000313" key="2">
    <source>
        <dbReference type="EMBL" id="SFD32857.1"/>
    </source>
</evidence>
<reference evidence="2 3" key="1">
    <citation type="submission" date="2016-10" db="EMBL/GenBank/DDBJ databases">
        <authorList>
            <person name="de Groot N.N."/>
        </authorList>
    </citation>
    <scope>NUCLEOTIDE SEQUENCE [LARGE SCALE GENOMIC DNA]</scope>
    <source>
        <strain evidence="2 3">DSM 6059</strain>
    </source>
</reference>
<proteinExistence type="predicted"/>